<evidence type="ECO:0000256" key="3">
    <source>
        <dbReference type="ARBA" id="ARBA00022448"/>
    </source>
</evidence>
<protein>
    <submittedName>
        <fullName evidence="10">Amino acid permease</fullName>
    </submittedName>
</protein>
<evidence type="ECO:0000256" key="6">
    <source>
        <dbReference type="ARBA" id="ARBA00022989"/>
    </source>
</evidence>
<organism evidence="10 11">
    <name type="scientific">Mycolicibacterium brumae</name>
    <dbReference type="NCBI Taxonomy" id="85968"/>
    <lineage>
        <taxon>Bacteria</taxon>
        <taxon>Bacillati</taxon>
        <taxon>Actinomycetota</taxon>
        <taxon>Actinomycetes</taxon>
        <taxon>Mycobacteriales</taxon>
        <taxon>Mycobacteriaceae</taxon>
        <taxon>Mycolicibacterium</taxon>
    </lineage>
</organism>
<dbReference type="InterPro" id="IPR004841">
    <property type="entry name" value="AA-permease/SLC12A_dom"/>
</dbReference>
<feature type="transmembrane region" description="Helical" evidence="8">
    <location>
        <begin position="368"/>
        <end position="395"/>
    </location>
</feature>
<accession>A0A2G5PFZ5</accession>
<dbReference type="FunFam" id="1.20.1740.10:FF:000001">
    <property type="entry name" value="Amino acid permease"/>
    <property type="match status" value="1"/>
</dbReference>
<feature type="transmembrane region" description="Helical" evidence="8">
    <location>
        <begin position="250"/>
        <end position="271"/>
    </location>
</feature>
<name>A0A2G5PFZ5_9MYCO</name>
<keyword evidence="3" id="KW-0813">Transport</keyword>
<comment type="subcellular location">
    <subcellularLocation>
        <location evidence="1">Membrane</location>
        <topology evidence="1">Multi-pass membrane protein</topology>
    </subcellularLocation>
</comment>
<evidence type="ECO:0000256" key="4">
    <source>
        <dbReference type="ARBA" id="ARBA00022692"/>
    </source>
</evidence>
<keyword evidence="5" id="KW-0029">Amino-acid transport</keyword>
<feature type="transmembrane region" description="Helical" evidence="8">
    <location>
        <begin position="168"/>
        <end position="188"/>
    </location>
</feature>
<feature type="domain" description="Amino acid permease/ SLC12A" evidence="9">
    <location>
        <begin position="28"/>
        <end position="463"/>
    </location>
</feature>
<evidence type="ECO:0000256" key="2">
    <source>
        <dbReference type="ARBA" id="ARBA00008583"/>
    </source>
</evidence>
<dbReference type="OrthoDB" id="5297508at2"/>
<feature type="transmembrane region" description="Helical" evidence="8">
    <location>
        <begin position="296"/>
        <end position="321"/>
    </location>
</feature>
<evidence type="ECO:0000256" key="8">
    <source>
        <dbReference type="SAM" id="Phobius"/>
    </source>
</evidence>
<comment type="similarity">
    <text evidence="2">Belongs to the amino acid-polyamine-organocation (APC) superfamily. Amino acid transporter (AAT) (TC 2.A.3.1) family.</text>
</comment>
<keyword evidence="7 8" id="KW-0472">Membrane</keyword>
<evidence type="ECO:0000256" key="1">
    <source>
        <dbReference type="ARBA" id="ARBA00004141"/>
    </source>
</evidence>
<dbReference type="STRING" id="85968.GCA_900073015_01336"/>
<feature type="transmembrane region" description="Helical" evidence="8">
    <location>
        <begin position="135"/>
        <end position="156"/>
    </location>
</feature>
<evidence type="ECO:0000313" key="11">
    <source>
        <dbReference type="Proteomes" id="UP000230551"/>
    </source>
</evidence>
<feature type="transmembrane region" description="Helical" evidence="8">
    <location>
        <begin position="54"/>
        <end position="74"/>
    </location>
</feature>
<dbReference type="PANTHER" id="PTHR43495:SF5">
    <property type="entry name" value="GAMMA-AMINOBUTYRIC ACID PERMEASE"/>
    <property type="match status" value="1"/>
</dbReference>
<reference evidence="10 11" key="1">
    <citation type="journal article" date="2017" name="Infect. Genet. Evol.">
        <title>The new phylogeny of the genus Mycobacterium: The old and the news.</title>
        <authorList>
            <person name="Tortoli E."/>
            <person name="Fedrizzi T."/>
            <person name="Meehan C.J."/>
            <person name="Trovato A."/>
            <person name="Grottola A."/>
            <person name="Giacobazzi E."/>
            <person name="Serpini G.F."/>
            <person name="Tagliazucchi S."/>
            <person name="Fabio A."/>
            <person name="Bettua C."/>
            <person name="Bertorelli R."/>
            <person name="Frascaro F."/>
            <person name="De Sanctis V."/>
            <person name="Pecorari M."/>
            <person name="Jousson O."/>
            <person name="Segata N."/>
            <person name="Cirillo D.M."/>
        </authorList>
    </citation>
    <scope>NUCLEOTIDE SEQUENCE [LARGE SCALE GENOMIC DNA]</scope>
    <source>
        <strain evidence="10 11">CIP1034565</strain>
    </source>
</reference>
<sequence length="623" mass="66627">MPNSVTYQGDAVSGNVELKKGLSERQLRMIAIGGVIGAGLFVGSGVIIGDVGPGVFITYILCGALIIMVMRMLAEMAVAKPATGSFADYARDALGNWAGFSVGWLYWYFWVIVVGFEAIAGAKIIQFWWPDVSLWLTSLILLIAMTATNLVSVKAFGEFEFWFASIKVGAIIAFLVIGGAYVCGAWPSHFGETHFSNLTAHGGLFPNGSWAVTAAMVTVIFSMVGAEIATIAAAESENPEKAVAKAANSVIWRIGIFYVGSVFLVVCILPWNDESIAASPYVAAFTKMGVPYADHIMNAVVLTAVLSCLNAGMYTASRMLFVLAARREAPQALVKVTSRGVPAAAILASSVVGFIGVIAAAFSPDTIFAFLLNSSGAVILFVYGLICVSQIVLRYRNGSANLRVKMWLFPVLSILTVLVILGLLIQMGITPGLRSQLGLSLGSWAVLIVLFLVNRWVMARRPVVESAPLTAPSKRVLVLANETADSRELLAELHEIGAANNAKYLVVVPDNPIETGVADTHGPLDMVEATRAAAQARLDHTLAALHEANLDAEGAHGDFRPLRALADAVDTFKPDQIVIATLPPERSVWQRFDVVDRARAEFPNIPVTHIVADPASIDPELSR</sequence>
<dbReference type="SUPFAM" id="SSF52402">
    <property type="entry name" value="Adenine nucleotide alpha hydrolases-like"/>
    <property type="match status" value="1"/>
</dbReference>
<comment type="caution">
    <text evidence="10">The sequence shown here is derived from an EMBL/GenBank/DDBJ whole genome shotgun (WGS) entry which is preliminary data.</text>
</comment>
<feature type="transmembrane region" description="Helical" evidence="8">
    <location>
        <begin position="407"/>
        <end position="429"/>
    </location>
</feature>
<gene>
    <name evidence="10" type="ORF">CQY22_003085</name>
</gene>
<dbReference type="Gene3D" id="1.20.1740.10">
    <property type="entry name" value="Amino acid/polyamine transporter I"/>
    <property type="match status" value="1"/>
</dbReference>
<keyword evidence="6 8" id="KW-1133">Transmembrane helix</keyword>
<feature type="transmembrane region" description="Helical" evidence="8">
    <location>
        <begin position="105"/>
        <end position="129"/>
    </location>
</feature>
<keyword evidence="11" id="KW-1185">Reference proteome</keyword>
<dbReference type="GO" id="GO:0006865">
    <property type="term" value="P:amino acid transport"/>
    <property type="evidence" value="ECO:0007669"/>
    <property type="project" value="UniProtKB-KW"/>
</dbReference>
<dbReference type="AlphaFoldDB" id="A0A2G5PFZ5"/>
<evidence type="ECO:0000259" key="9">
    <source>
        <dbReference type="Pfam" id="PF00324"/>
    </source>
</evidence>
<dbReference type="Pfam" id="PF00324">
    <property type="entry name" value="AA_permease"/>
    <property type="match status" value="1"/>
</dbReference>
<proteinExistence type="inferred from homology"/>
<dbReference type="GO" id="GO:0016020">
    <property type="term" value="C:membrane"/>
    <property type="evidence" value="ECO:0007669"/>
    <property type="project" value="UniProtKB-SubCell"/>
</dbReference>
<feature type="transmembrane region" description="Helical" evidence="8">
    <location>
        <begin position="29"/>
        <end position="48"/>
    </location>
</feature>
<evidence type="ECO:0000313" key="10">
    <source>
        <dbReference type="EMBL" id="PIB77241.1"/>
    </source>
</evidence>
<feature type="transmembrane region" description="Helical" evidence="8">
    <location>
        <begin position="435"/>
        <end position="453"/>
    </location>
</feature>
<dbReference type="GO" id="GO:0055085">
    <property type="term" value="P:transmembrane transport"/>
    <property type="evidence" value="ECO:0007669"/>
    <property type="project" value="InterPro"/>
</dbReference>
<dbReference type="PANTHER" id="PTHR43495">
    <property type="entry name" value="GABA PERMEASE"/>
    <property type="match status" value="1"/>
</dbReference>
<keyword evidence="4 8" id="KW-0812">Transmembrane</keyword>
<feature type="transmembrane region" description="Helical" evidence="8">
    <location>
        <begin position="208"/>
        <end position="229"/>
    </location>
</feature>
<evidence type="ECO:0000256" key="7">
    <source>
        <dbReference type="ARBA" id="ARBA00023136"/>
    </source>
</evidence>
<dbReference type="EMBL" id="PDCN02000002">
    <property type="protein sequence ID" value="PIB77241.1"/>
    <property type="molecule type" value="Genomic_DNA"/>
</dbReference>
<evidence type="ECO:0000256" key="5">
    <source>
        <dbReference type="ARBA" id="ARBA00022970"/>
    </source>
</evidence>
<dbReference type="Gene3D" id="3.40.50.620">
    <property type="entry name" value="HUPs"/>
    <property type="match status" value="1"/>
</dbReference>
<dbReference type="Proteomes" id="UP000230551">
    <property type="component" value="Unassembled WGS sequence"/>
</dbReference>
<feature type="transmembrane region" description="Helical" evidence="8">
    <location>
        <begin position="341"/>
        <end position="362"/>
    </location>
</feature>
<dbReference type="InterPro" id="IPR014729">
    <property type="entry name" value="Rossmann-like_a/b/a_fold"/>
</dbReference>